<evidence type="ECO:0000313" key="4">
    <source>
        <dbReference type="Proteomes" id="UP000809349"/>
    </source>
</evidence>
<comment type="caution">
    <text evidence="3">The sequence shown here is derived from an EMBL/GenBank/DDBJ whole genome shotgun (WGS) entry which is preliminary data.</text>
</comment>
<gene>
    <name evidence="3" type="ORF">I4X03_003425</name>
</gene>
<reference evidence="3 4" key="1">
    <citation type="submission" date="2021-08" db="EMBL/GenBank/DDBJ databases">
        <title>Massilia sp. R798.</title>
        <authorList>
            <person name="Baek J.H."/>
            <person name="Jung H.S."/>
            <person name="Kim K.R."/>
            <person name="Jeon C.O."/>
        </authorList>
    </citation>
    <scope>NUCLEOTIDE SEQUENCE [LARGE SCALE GENOMIC DNA]</scope>
    <source>
        <strain evidence="3 4">R798</strain>
    </source>
</reference>
<proteinExistence type="predicted"/>
<keyword evidence="2" id="KW-0812">Transmembrane</keyword>
<feature type="compositionally biased region" description="Pro residues" evidence="1">
    <location>
        <begin position="64"/>
        <end position="76"/>
    </location>
</feature>
<evidence type="ECO:0000256" key="1">
    <source>
        <dbReference type="SAM" id="MobiDB-lite"/>
    </source>
</evidence>
<feature type="compositionally biased region" description="Basic and acidic residues" evidence="1">
    <location>
        <begin position="128"/>
        <end position="138"/>
    </location>
</feature>
<name>A0ABS7SJC3_9BURK</name>
<feature type="transmembrane region" description="Helical" evidence="2">
    <location>
        <begin position="21"/>
        <end position="39"/>
    </location>
</feature>
<evidence type="ECO:0008006" key="5">
    <source>
        <dbReference type="Google" id="ProtNLM"/>
    </source>
</evidence>
<sequence>MNANTAPNPAGSWAPKRPYRLAVGIGVSLALHAALLFAWRHQQPASPVLDSQPASTTIAVWLRPPSPEPKPTPQPAPETSKARPKPVKERPQTASTAGRDKPARATELIAIPDPSPAQAEPDAVFSVEPRKDPAGGKRFDRDAALRMAREMADDPDPAKAGTAVGQIPPKPYATETKMARAIAGAKRRDCKDGIPGGLLAPLILLMDKKDSGCKW</sequence>
<feature type="region of interest" description="Disordered" evidence="1">
    <location>
        <begin position="152"/>
        <end position="172"/>
    </location>
</feature>
<protein>
    <recommendedName>
        <fullName evidence="5">Energy transducer TonB</fullName>
    </recommendedName>
</protein>
<keyword evidence="4" id="KW-1185">Reference proteome</keyword>
<dbReference type="Proteomes" id="UP000809349">
    <property type="component" value="Unassembled WGS sequence"/>
</dbReference>
<accession>A0ABS7SJC3</accession>
<dbReference type="RefSeq" id="WP_223465653.1">
    <property type="nucleotide sequence ID" value="NZ_JAFBIL020000001.1"/>
</dbReference>
<organism evidence="3 4">
    <name type="scientific">Massilia soli</name>
    <dbReference type="NCBI Taxonomy" id="2792854"/>
    <lineage>
        <taxon>Bacteria</taxon>
        <taxon>Pseudomonadati</taxon>
        <taxon>Pseudomonadota</taxon>
        <taxon>Betaproteobacteria</taxon>
        <taxon>Burkholderiales</taxon>
        <taxon>Oxalobacteraceae</taxon>
        <taxon>Telluria group</taxon>
        <taxon>Massilia</taxon>
    </lineage>
</organism>
<feature type="region of interest" description="Disordered" evidence="1">
    <location>
        <begin position="61"/>
        <end position="138"/>
    </location>
</feature>
<dbReference type="EMBL" id="JAFBIL020000001">
    <property type="protein sequence ID" value="MBZ2206308.1"/>
    <property type="molecule type" value="Genomic_DNA"/>
</dbReference>
<evidence type="ECO:0000256" key="2">
    <source>
        <dbReference type="SAM" id="Phobius"/>
    </source>
</evidence>
<keyword evidence="2" id="KW-0472">Membrane</keyword>
<keyword evidence="2" id="KW-1133">Transmembrane helix</keyword>
<evidence type="ECO:0000313" key="3">
    <source>
        <dbReference type="EMBL" id="MBZ2206308.1"/>
    </source>
</evidence>